<name>A0A0C9UEY2_SPHS4</name>
<reference evidence="1 2" key="1">
    <citation type="submission" date="2014-06" db="EMBL/GenBank/DDBJ databases">
        <title>Evolutionary Origins and Diversification of the Mycorrhizal Mutualists.</title>
        <authorList>
            <consortium name="DOE Joint Genome Institute"/>
            <consortium name="Mycorrhizal Genomics Consortium"/>
            <person name="Kohler A."/>
            <person name="Kuo A."/>
            <person name="Nagy L.G."/>
            <person name="Floudas D."/>
            <person name="Copeland A."/>
            <person name="Barry K.W."/>
            <person name="Cichocki N."/>
            <person name="Veneault-Fourrey C."/>
            <person name="LaButti K."/>
            <person name="Lindquist E.A."/>
            <person name="Lipzen A."/>
            <person name="Lundell T."/>
            <person name="Morin E."/>
            <person name="Murat C."/>
            <person name="Riley R."/>
            <person name="Ohm R."/>
            <person name="Sun H."/>
            <person name="Tunlid A."/>
            <person name="Henrissat B."/>
            <person name="Grigoriev I.V."/>
            <person name="Hibbett D.S."/>
            <person name="Martin F."/>
        </authorList>
    </citation>
    <scope>NUCLEOTIDE SEQUENCE [LARGE SCALE GENOMIC DNA]</scope>
    <source>
        <strain evidence="1 2">SS14</strain>
    </source>
</reference>
<dbReference type="Proteomes" id="UP000054279">
    <property type="component" value="Unassembled WGS sequence"/>
</dbReference>
<gene>
    <name evidence="1" type="ORF">M422DRAFT_275593</name>
</gene>
<accession>A0A0C9UEY2</accession>
<dbReference type="EMBL" id="KN837593">
    <property type="protein sequence ID" value="KIJ23770.1"/>
    <property type="molecule type" value="Genomic_DNA"/>
</dbReference>
<sequence length="82" mass="9016">MILHRLSAGDPVAINVDYGRLHHICLDRAASAGLYNVFPVNILPNTWTITLATSLARGMFMCKSQALSTTKRKIVSDFRLAA</sequence>
<dbReference type="HOGENOM" id="CLU_2559792_0_0_1"/>
<protein>
    <submittedName>
        <fullName evidence="1">Unplaced genomic scaffold SPHSTscaffold_518, whole genome shotgun sequence</fullName>
    </submittedName>
</protein>
<dbReference type="AlphaFoldDB" id="A0A0C9UEY2"/>
<organism evidence="1 2">
    <name type="scientific">Sphaerobolus stellatus (strain SS14)</name>
    <dbReference type="NCBI Taxonomy" id="990650"/>
    <lineage>
        <taxon>Eukaryota</taxon>
        <taxon>Fungi</taxon>
        <taxon>Dikarya</taxon>
        <taxon>Basidiomycota</taxon>
        <taxon>Agaricomycotina</taxon>
        <taxon>Agaricomycetes</taxon>
        <taxon>Phallomycetidae</taxon>
        <taxon>Geastrales</taxon>
        <taxon>Sphaerobolaceae</taxon>
        <taxon>Sphaerobolus</taxon>
    </lineage>
</organism>
<evidence type="ECO:0000313" key="1">
    <source>
        <dbReference type="EMBL" id="KIJ23770.1"/>
    </source>
</evidence>
<evidence type="ECO:0000313" key="2">
    <source>
        <dbReference type="Proteomes" id="UP000054279"/>
    </source>
</evidence>
<keyword evidence="2" id="KW-1185">Reference proteome</keyword>
<proteinExistence type="predicted"/>